<dbReference type="GeneID" id="39607540"/>
<evidence type="ECO:0000256" key="4">
    <source>
        <dbReference type="SAM" id="MobiDB-lite"/>
    </source>
</evidence>
<feature type="compositionally biased region" description="Basic and acidic residues" evidence="4">
    <location>
        <begin position="237"/>
        <end position="262"/>
    </location>
</feature>
<dbReference type="GO" id="GO:0003677">
    <property type="term" value="F:DNA binding"/>
    <property type="evidence" value="ECO:0007669"/>
    <property type="project" value="TreeGrafter"/>
</dbReference>
<reference evidence="7 8" key="1">
    <citation type="submission" date="2018-10" db="EMBL/GenBank/DDBJ databases">
        <title>Genome sequence of Verticillium nonalfalfae VnAa140.</title>
        <authorList>
            <person name="Stajich J.E."/>
            <person name="Kasson M.T."/>
        </authorList>
    </citation>
    <scope>NUCLEOTIDE SEQUENCE [LARGE SCALE GENOMIC DNA]</scope>
    <source>
        <strain evidence="7 8">VnAa140</strain>
    </source>
</reference>
<evidence type="ECO:0000259" key="6">
    <source>
        <dbReference type="Pfam" id="PF15459"/>
    </source>
</evidence>
<comment type="caution">
    <text evidence="7">The sequence shown here is derived from an EMBL/GenBank/DDBJ whole genome shotgun (WGS) entry which is preliminary data.</text>
</comment>
<keyword evidence="3" id="KW-0539">Nucleus</keyword>
<dbReference type="InterPro" id="IPR007019">
    <property type="entry name" value="SURF6"/>
</dbReference>
<feature type="compositionally biased region" description="Basic and acidic residues" evidence="4">
    <location>
        <begin position="190"/>
        <end position="209"/>
    </location>
</feature>
<dbReference type="AlphaFoldDB" id="A0A3M9XWD8"/>
<evidence type="ECO:0000259" key="5">
    <source>
        <dbReference type="Pfam" id="PF04935"/>
    </source>
</evidence>
<protein>
    <recommendedName>
        <fullName evidence="9">Ribosomal RNA-processing protein 14/surfeit locus protein 6 C-terminal domain-containing protein</fullName>
    </recommendedName>
</protein>
<dbReference type="InterPro" id="IPR029188">
    <property type="entry name" value="Rrp14_N"/>
</dbReference>
<feature type="region of interest" description="Disordered" evidence="4">
    <location>
        <begin position="527"/>
        <end position="604"/>
    </location>
</feature>
<feature type="region of interest" description="Disordered" evidence="4">
    <location>
        <begin position="30"/>
        <end position="152"/>
    </location>
</feature>
<sequence>MTDSSLQDRLRDHAKAFDGLLSLIPAKMYYGEDTSPWPPASQHPRSHPQDQWNRKKQTKAEAKAARMGKLDPDSDRNRNAKDVMEERAKHKRKLQEMEDAEQAALPQPVPAVEGEEDKAPSTTQQGQDNDNDNDAAPGVVQETPGQGLRRRDLIANKKLKIDRDFEQDTLVGVSDANPADMTQDQLMKLAKRDGQKADRKAKQARQAEKKAKKLAAKEAAAAAASQKATEELVEASEPVKTETVKAETKKGTEAKKAKEQKPTSKTAAKPPSDDGYETVDSEAETGKPSLDMAGLEEKPASTASSPRSPSHSPVFDDAAAPASGSAATSVDVPPSDKPKQLKIPQDTSALKARLAARIAELQAARKAIGPDGKPIRTRQELIEAQRARQAQRKAHKQEQRRQARLEEERQRDEALASNSPSIMSPALDHLLGDGAAEPPTDYTFGRVAFDDGTRMSRDLTHLLGTRKKKGPSDPKTALLRLQNQKKKHAALDDARRDDIAEKETWLTARRRAEGEKIRDDEATLKKTIKRKDKQKRKSEKEWKDRTEGVAHAKAEKQKKREANLKKRKDDKKLGKAGRKVVSAATKKKGRPGFEGGSFGGKKKK</sequence>
<dbReference type="Proteomes" id="UP000267145">
    <property type="component" value="Unassembled WGS sequence"/>
</dbReference>
<feature type="compositionally biased region" description="Acidic residues" evidence="4">
    <location>
        <begin position="274"/>
        <end position="283"/>
    </location>
</feature>
<evidence type="ECO:0000313" key="7">
    <source>
        <dbReference type="EMBL" id="RNJ52341.1"/>
    </source>
</evidence>
<feature type="region of interest" description="Disordered" evidence="4">
    <location>
        <begin position="363"/>
        <end position="435"/>
    </location>
</feature>
<feature type="compositionally biased region" description="Low complexity" evidence="4">
    <location>
        <begin position="300"/>
        <end position="329"/>
    </location>
</feature>
<dbReference type="GO" id="GO:0042273">
    <property type="term" value="P:ribosomal large subunit biogenesis"/>
    <property type="evidence" value="ECO:0007669"/>
    <property type="project" value="TreeGrafter"/>
</dbReference>
<evidence type="ECO:0000256" key="3">
    <source>
        <dbReference type="ARBA" id="ARBA00023242"/>
    </source>
</evidence>
<feature type="compositionally biased region" description="Gly residues" evidence="4">
    <location>
        <begin position="592"/>
        <end position="604"/>
    </location>
</feature>
<feature type="compositionally biased region" description="Basic and acidic residues" evidence="4">
    <location>
        <begin position="538"/>
        <end position="564"/>
    </location>
</feature>
<feature type="region of interest" description="Disordered" evidence="4">
    <location>
        <begin position="190"/>
        <end position="348"/>
    </location>
</feature>
<dbReference type="RefSeq" id="XP_028490499.1">
    <property type="nucleotide sequence ID" value="XM_028638037.1"/>
</dbReference>
<dbReference type="STRING" id="1051616.A0A3M9XWD8"/>
<name>A0A3M9XWD8_9PEZI</name>
<feature type="domain" description="Ribosomal RNA-processing protein 14 N-terminal" evidence="6">
    <location>
        <begin position="9"/>
        <end position="73"/>
    </location>
</feature>
<dbReference type="GO" id="GO:0003723">
    <property type="term" value="F:RNA binding"/>
    <property type="evidence" value="ECO:0007669"/>
    <property type="project" value="TreeGrafter"/>
</dbReference>
<comment type="subcellular location">
    <subcellularLocation>
        <location evidence="1">Nucleus</location>
    </subcellularLocation>
</comment>
<feature type="compositionally biased region" description="Basic and acidic residues" evidence="4">
    <location>
        <begin position="373"/>
        <end position="386"/>
    </location>
</feature>
<evidence type="ECO:0000313" key="8">
    <source>
        <dbReference type="Proteomes" id="UP000267145"/>
    </source>
</evidence>
<proteinExistence type="inferred from homology"/>
<dbReference type="EMBL" id="RBVV01000213">
    <property type="protein sequence ID" value="RNJ52341.1"/>
    <property type="molecule type" value="Genomic_DNA"/>
</dbReference>
<dbReference type="Pfam" id="PF15459">
    <property type="entry name" value="RRP14"/>
    <property type="match status" value="1"/>
</dbReference>
<feature type="domain" description="Ribosomal RNA-processing protein 14/surfeit locus protein 6 C-terminal" evidence="5">
    <location>
        <begin position="379"/>
        <end position="576"/>
    </location>
</feature>
<dbReference type="GO" id="GO:0005730">
    <property type="term" value="C:nucleolus"/>
    <property type="evidence" value="ECO:0007669"/>
    <property type="project" value="TreeGrafter"/>
</dbReference>
<feature type="compositionally biased region" description="Basic residues" evidence="4">
    <location>
        <begin position="565"/>
        <end position="578"/>
    </location>
</feature>
<gene>
    <name evidence="7" type="ORF">D7B24_003851</name>
</gene>
<comment type="similarity">
    <text evidence="2">Belongs to the SURF6 family.</text>
</comment>
<organism evidence="7 8">
    <name type="scientific">Verticillium nonalfalfae</name>
    <dbReference type="NCBI Taxonomy" id="1051616"/>
    <lineage>
        <taxon>Eukaryota</taxon>
        <taxon>Fungi</taxon>
        <taxon>Dikarya</taxon>
        <taxon>Ascomycota</taxon>
        <taxon>Pezizomycotina</taxon>
        <taxon>Sordariomycetes</taxon>
        <taxon>Hypocreomycetidae</taxon>
        <taxon>Glomerellales</taxon>
        <taxon>Plectosphaerellaceae</taxon>
        <taxon>Verticillium</taxon>
    </lineage>
</organism>
<keyword evidence="8" id="KW-1185">Reference proteome</keyword>
<dbReference type="InterPro" id="IPR029190">
    <property type="entry name" value="Rrp14/SURF6_C"/>
</dbReference>
<feature type="compositionally biased region" description="Basic and acidic residues" evidence="4">
    <location>
        <begin position="58"/>
        <end position="88"/>
    </location>
</feature>
<accession>A0A3M9XWD8</accession>
<dbReference type="GO" id="GO:0042274">
    <property type="term" value="P:ribosomal small subunit biogenesis"/>
    <property type="evidence" value="ECO:0007669"/>
    <property type="project" value="TreeGrafter"/>
</dbReference>
<feature type="compositionally biased region" description="Basic residues" evidence="4">
    <location>
        <begin position="527"/>
        <end position="537"/>
    </location>
</feature>
<dbReference type="PANTHER" id="PTHR14369:SF0">
    <property type="entry name" value="SURFEIT LOCUS PROTEIN 6"/>
    <property type="match status" value="1"/>
</dbReference>
<evidence type="ECO:0008006" key="9">
    <source>
        <dbReference type="Google" id="ProtNLM"/>
    </source>
</evidence>
<evidence type="ECO:0000256" key="1">
    <source>
        <dbReference type="ARBA" id="ARBA00004123"/>
    </source>
</evidence>
<evidence type="ECO:0000256" key="2">
    <source>
        <dbReference type="ARBA" id="ARBA00005904"/>
    </source>
</evidence>
<dbReference type="Pfam" id="PF04935">
    <property type="entry name" value="SURF6"/>
    <property type="match status" value="1"/>
</dbReference>
<feature type="compositionally biased region" description="Low complexity" evidence="4">
    <location>
        <begin position="217"/>
        <end position="227"/>
    </location>
</feature>
<dbReference type="PANTHER" id="PTHR14369">
    <property type="entry name" value="SURFEIT LOCUS PROTEIN 6"/>
    <property type="match status" value="1"/>
</dbReference>
<feature type="compositionally biased region" description="Basic and acidic residues" evidence="4">
    <location>
        <begin position="396"/>
        <end position="414"/>
    </location>
</feature>